<dbReference type="EMBL" id="JAFLVX010000037">
    <property type="protein sequence ID" value="MBO0477854.1"/>
    <property type="molecule type" value="Genomic_DNA"/>
</dbReference>
<dbReference type="CDD" id="cd06225">
    <property type="entry name" value="HAMP"/>
    <property type="match status" value="1"/>
</dbReference>
<dbReference type="SMART" id="SM00304">
    <property type="entry name" value="HAMP"/>
    <property type="match status" value="1"/>
</dbReference>
<evidence type="ECO:0000256" key="9">
    <source>
        <dbReference type="ARBA" id="ARBA00022777"/>
    </source>
</evidence>
<dbReference type="GO" id="GO:0016301">
    <property type="term" value="F:kinase activity"/>
    <property type="evidence" value="ECO:0007669"/>
    <property type="project" value="UniProtKB-KW"/>
</dbReference>
<dbReference type="EC" id="2.7.13.3" evidence="3"/>
<dbReference type="InterPro" id="IPR003594">
    <property type="entry name" value="HATPase_dom"/>
</dbReference>
<dbReference type="InterPro" id="IPR036890">
    <property type="entry name" value="HATPase_C_sf"/>
</dbReference>
<reference evidence="17 18" key="1">
    <citation type="submission" date="2021-03" db="EMBL/GenBank/DDBJ databases">
        <title>Enterococcal diversity collection.</title>
        <authorList>
            <person name="Gilmore M.S."/>
            <person name="Schwartzman J."/>
            <person name="Van Tyne D."/>
            <person name="Martin M."/>
            <person name="Earl A.M."/>
            <person name="Manson A.L."/>
            <person name="Straub T."/>
            <person name="Salamzade R."/>
            <person name="Saavedra J."/>
            <person name="Lebreton F."/>
            <person name="Prichula J."/>
            <person name="Schaufler K."/>
            <person name="Gaca A."/>
            <person name="Sgardioli B."/>
            <person name="Wagenaar J."/>
            <person name="Strong T."/>
        </authorList>
    </citation>
    <scope>NUCLEOTIDE SEQUENCE [LARGE SCALE GENOMIC DNA]</scope>
    <source>
        <strain evidence="17 18">DIV0080</strain>
    </source>
</reference>
<feature type="domain" description="Histidine kinase" evidence="15">
    <location>
        <begin position="375"/>
        <end position="565"/>
    </location>
</feature>
<keyword evidence="8" id="KW-0547">Nucleotide-binding</keyword>
<protein>
    <recommendedName>
        <fullName evidence="3">histidine kinase</fullName>
        <ecNumber evidence="3">2.7.13.3</ecNumber>
    </recommendedName>
</protein>
<keyword evidence="12" id="KW-0902">Two-component regulatory system</keyword>
<comment type="subcellular location">
    <subcellularLocation>
        <location evidence="2">Cell membrane</location>
        <topology evidence="2">Multi-pass membrane protein</topology>
    </subcellularLocation>
</comment>
<evidence type="ECO:0000259" key="15">
    <source>
        <dbReference type="PROSITE" id="PS50109"/>
    </source>
</evidence>
<dbReference type="PRINTS" id="PR00344">
    <property type="entry name" value="BCTRLSENSOR"/>
</dbReference>
<comment type="catalytic activity">
    <reaction evidence="1">
        <text>ATP + protein L-histidine = ADP + protein N-phospho-L-histidine.</text>
        <dbReference type="EC" id="2.7.13.3"/>
    </reaction>
</comment>
<dbReference type="PANTHER" id="PTHR34220:SF11">
    <property type="entry name" value="SENSOR PROTEIN KINASE HPTS"/>
    <property type="match status" value="1"/>
</dbReference>
<evidence type="ECO:0000256" key="14">
    <source>
        <dbReference type="SAM" id="Phobius"/>
    </source>
</evidence>
<keyword evidence="7 14" id="KW-0812">Transmembrane</keyword>
<evidence type="ECO:0000256" key="13">
    <source>
        <dbReference type="ARBA" id="ARBA00023136"/>
    </source>
</evidence>
<proteinExistence type="predicted"/>
<keyword evidence="13 14" id="KW-0472">Membrane</keyword>
<keyword evidence="5" id="KW-0597">Phosphoprotein</keyword>
<dbReference type="InterPro" id="IPR003660">
    <property type="entry name" value="HAMP_dom"/>
</dbReference>
<keyword evidence="4" id="KW-1003">Cell membrane</keyword>
<keyword evidence="9 17" id="KW-0418">Kinase</keyword>
<dbReference type="Proteomes" id="UP000664857">
    <property type="component" value="Unassembled WGS sequence"/>
</dbReference>
<feature type="transmembrane region" description="Helical" evidence="14">
    <location>
        <begin position="282"/>
        <end position="301"/>
    </location>
</feature>
<dbReference type="InterPro" id="IPR004358">
    <property type="entry name" value="Sig_transdc_His_kin-like_C"/>
</dbReference>
<evidence type="ECO:0000256" key="5">
    <source>
        <dbReference type="ARBA" id="ARBA00022553"/>
    </source>
</evidence>
<dbReference type="PANTHER" id="PTHR34220">
    <property type="entry name" value="SENSOR HISTIDINE KINASE YPDA"/>
    <property type="match status" value="1"/>
</dbReference>
<evidence type="ECO:0000256" key="2">
    <source>
        <dbReference type="ARBA" id="ARBA00004651"/>
    </source>
</evidence>
<evidence type="ECO:0000313" key="17">
    <source>
        <dbReference type="EMBL" id="MBO0477854.1"/>
    </source>
</evidence>
<dbReference type="PROSITE" id="PS50109">
    <property type="entry name" value="HIS_KIN"/>
    <property type="match status" value="1"/>
</dbReference>
<keyword evidence="18" id="KW-1185">Reference proteome</keyword>
<keyword evidence="10" id="KW-0067">ATP-binding</keyword>
<feature type="domain" description="HAMP" evidence="16">
    <location>
        <begin position="302"/>
        <end position="354"/>
    </location>
</feature>
<evidence type="ECO:0000256" key="6">
    <source>
        <dbReference type="ARBA" id="ARBA00022679"/>
    </source>
</evidence>
<dbReference type="Pfam" id="PF02518">
    <property type="entry name" value="HATPase_c"/>
    <property type="match status" value="1"/>
</dbReference>
<feature type="transmembrane region" description="Helical" evidence="14">
    <location>
        <begin position="13"/>
        <end position="37"/>
    </location>
</feature>
<name>A0ABS3HVR8_9ENTE</name>
<evidence type="ECO:0000256" key="11">
    <source>
        <dbReference type="ARBA" id="ARBA00022989"/>
    </source>
</evidence>
<evidence type="ECO:0000256" key="4">
    <source>
        <dbReference type="ARBA" id="ARBA00022475"/>
    </source>
</evidence>
<evidence type="ECO:0000259" key="16">
    <source>
        <dbReference type="PROSITE" id="PS50885"/>
    </source>
</evidence>
<dbReference type="Gene3D" id="6.10.340.10">
    <property type="match status" value="1"/>
</dbReference>
<evidence type="ECO:0000256" key="12">
    <source>
        <dbReference type="ARBA" id="ARBA00023012"/>
    </source>
</evidence>
<accession>A0ABS3HVR8</accession>
<dbReference type="InterPro" id="IPR010559">
    <property type="entry name" value="Sig_transdc_His_kin_internal"/>
</dbReference>
<evidence type="ECO:0000256" key="7">
    <source>
        <dbReference type="ARBA" id="ARBA00022692"/>
    </source>
</evidence>
<evidence type="ECO:0000256" key="8">
    <source>
        <dbReference type="ARBA" id="ARBA00022741"/>
    </source>
</evidence>
<dbReference type="PROSITE" id="PS50885">
    <property type="entry name" value="HAMP"/>
    <property type="match status" value="1"/>
</dbReference>
<gene>
    <name evidence="17" type="ORF">DOK76_12300</name>
</gene>
<keyword evidence="11 14" id="KW-1133">Transmembrane helix</keyword>
<evidence type="ECO:0000256" key="3">
    <source>
        <dbReference type="ARBA" id="ARBA00012438"/>
    </source>
</evidence>
<dbReference type="Pfam" id="PF06580">
    <property type="entry name" value="His_kinase"/>
    <property type="match status" value="1"/>
</dbReference>
<evidence type="ECO:0000313" key="18">
    <source>
        <dbReference type="Proteomes" id="UP000664857"/>
    </source>
</evidence>
<keyword evidence="6" id="KW-0808">Transferase</keyword>
<dbReference type="SUPFAM" id="SSF55874">
    <property type="entry name" value="ATPase domain of HSP90 chaperone/DNA topoisomerase II/histidine kinase"/>
    <property type="match status" value="1"/>
</dbReference>
<dbReference type="InterPro" id="IPR050640">
    <property type="entry name" value="Bact_2-comp_sensor_kinase"/>
</dbReference>
<evidence type="ECO:0000256" key="10">
    <source>
        <dbReference type="ARBA" id="ARBA00022840"/>
    </source>
</evidence>
<dbReference type="RefSeq" id="WP_206968198.1">
    <property type="nucleotide sequence ID" value="NZ_JAFLVX010000037.1"/>
</dbReference>
<dbReference type="SUPFAM" id="SSF158472">
    <property type="entry name" value="HAMP domain-like"/>
    <property type="match status" value="1"/>
</dbReference>
<dbReference type="InterPro" id="IPR005467">
    <property type="entry name" value="His_kinase_dom"/>
</dbReference>
<dbReference type="Gene3D" id="3.30.565.10">
    <property type="entry name" value="Histidine kinase-like ATPase, C-terminal domain"/>
    <property type="match status" value="1"/>
</dbReference>
<sequence>MKKIKNWLHSNELFFKLLSVVILFVILVCFLTLSLVIERSKNSYIDSYKASNQILMDKIQKDYDTLNDNINRMFDLVDNSQVVEDYLTTKNDHSGTIVEFTKQMQSTRSIFEDTPSNLILIGVNGTTFVQNSGIKNQSAESFLSSPLVEKINESRAISQYFYQASGPTTATKNQSGLLYLRKLTSNEKVFGYALIFVSENHFASIYEELLNDELHTIYVVNDANQIISSNQKNELGLTLSDEFIHSNNKELTETPLYSYHFTLYNAINIQHLVANMNLLKPTILIAILAILLVSLLAFFIIKRTTDPIYQLIDHLPAVTQGDFSNQVDIAGTYETRELGKAYNLMLQDLEGYFAHIIQTEEDKRLIEINSLQLQIQPHFIYNTLTAIKFLIWQNENEKAIEAMDSFIQLLRHTLSNKKEFIPLEHELQGIESYIAILNLRYGDRISVIHSIEEDCQQALVPKMIIQPIIENAYLHAFPNEQEGYIQLFARHTKEILLIEIIDNGIGFQTDSDLDATESKSLHYSGIGLTNIKERIQLLYGETYTLSIDSTPGVGTSITILLPYYVD</sequence>
<evidence type="ECO:0000256" key="1">
    <source>
        <dbReference type="ARBA" id="ARBA00000085"/>
    </source>
</evidence>
<organism evidence="17 18">
    <name type="scientific">Candidatus Vagococcus giribetii</name>
    <dbReference type="NCBI Taxonomy" id="2230876"/>
    <lineage>
        <taxon>Bacteria</taxon>
        <taxon>Bacillati</taxon>
        <taxon>Bacillota</taxon>
        <taxon>Bacilli</taxon>
        <taxon>Lactobacillales</taxon>
        <taxon>Enterococcaceae</taxon>
        <taxon>Vagococcus</taxon>
    </lineage>
</organism>
<comment type="caution">
    <text evidence="17">The sequence shown here is derived from an EMBL/GenBank/DDBJ whole genome shotgun (WGS) entry which is preliminary data.</text>
</comment>